<accession>A0AAN5C3G2</accession>
<evidence type="ECO:0000313" key="1">
    <source>
        <dbReference type="EMBL" id="GMR35703.1"/>
    </source>
</evidence>
<gene>
    <name evidence="1" type="ORF">PMAYCL1PPCAC_05898</name>
</gene>
<reference evidence="2" key="1">
    <citation type="submission" date="2022-10" db="EMBL/GenBank/DDBJ databases">
        <title>Genome assembly of Pristionchus species.</title>
        <authorList>
            <person name="Yoshida K."/>
            <person name="Sommer R.J."/>
        </authorList>
    </citation>
    <scope>NUCLEOTIDE SEQUENCE [LARGE SCALE GENOMIC DNA]</scope>
    <source>
        <strain evidence="2">RS5460</strain>
    </source>
</reference>
<evidence type="ECO:0000313" key="2">
    <source>
        <dbReference type="Proteomes" id="UP001328107"/>
    </source>
</evidence>
<organism evidence="1 2">
    <name type="scientific">Pristionchus mayeri</name>
    <dbReference type="NCBI Taxonomy" id="1317129"/>
    <lineage>
        <taxon>Eukaryota</taxon>
        <taxon>Metazoa</taxon>
        <taxon>Ecdysozoa</taxon>
        <taxon>Nematoda</taxon>
        <taxon>Chromadorea</taxon>
        <taxon>Rhabditida</taxon>
        <taxon>Rhabditina</taxon>
        <taxon>Diplogasteromorpha</taxon>
        <taxon>Diplogasteroidea</taxon>
        <taxon>Neodiplogasteridae</taxon>
        <taxon>Pristionchus</taxon>
    </lineage>
</organism>
<sequence>MNLLSNFSNDSEDNKFYCLNGNQLFLNYGKPLNDLDKAKNTSTIVIPKSVEPYPKRPVKLIAETEEQWTEVAQMLTRFSAGTIAFDDQKAADREKYAYLKSLCCHYFPLCTKGDEYRNWCKFAHPKNKCKLAESFLLGILRKYDSDNSLRLAVVTGVEHG</sequence>
<keyword evidence="2" id="KW-1185">Reference proteome</keyword>
<protein>
    <submittedName>
        <fullName evidence="1">Uncharacterized protein</fullName>
    </submittedName>
</protein>
<dbReference type="AlphaFoldDB" id="A0AAN5C3G2"/>
<name>A0AAN5C3G2_9BILA</name>
<comment type="caution">
    <text evidence="1">The sequence shown here is derived from an EMBL/GenBank/DDBJ whole genome shotgun (WGS) entry which is preliminary data.</text>
</comment>
<dbReference type="EMBL" id="BTRK01000002">
    <property type="protein sequence ID" value="GMR35703.1"/>
    <property type="molecule type" value="Genomic_DNA"/>
</dbReference>
<dbReference type="Proteomes" id="UP001328107">
    <property type="component" value="Unassembled WGS sequence"/>
</dbReference>
<proteinExistence type="predicted"/>